<gene>
    <name evidence="1" type="ORF">ACH5RR_035996</name>
</gene>
<reference evidence="1 2" key="1">
    <citation type="submission" date="2024-11" db="EMBL/GenBank/DDBJ databases">
        <title>A near-complete genome assembly of Cinchona calisaya.</title>
        <authorList>
            <person name="Lian D.C."/>
            <person name="Zhao X.W."/>
            <person name="Wei L."/>
        </authorList>
    </citation>
    <scope>NUCLEOTIDE SEQUENCE [LARGE SCALE GENOMIC DNA]</scope>
    <source>
        <tissue evidence="1">Nenye</tissue>
    </source>
</reference>
<name>A0ABD2Y553_9GENT</name>
<evidence type="ECO:0000313" key="1">
    <source>
        <dbReference type="EMBL" id="KAL3501547.1"/>
    </source>
</evidence>
<evidence type="ECO:0000313" key="2">
    <source>
        <dbReference type="Proteomes" id="UP001630127"/>
    </source>
</evidence>
<dbReference type="EMBL" id="JBJUIK010000015">
    <property type="protein sequence ID" value="KAL3501547.1"/>
    <property type="molecule type" value="Genomic_DNA"/>
</dbReference>
<accession>A0ABD2Y553</accession>
<dbReference type="Proteomes" id="UP001630127">
    <property type="component" value="Unassembled WGS sequence"/>
</dbReference>
<keyword evidence="2" id="KW-1185">Reference proteome</keyword>
<sequence>MPHPGTSQDQLCKWHGEHINMQLMNVDDHGLLCIYNGSTTFNIWILNENKQPLWIRWHTIDIYPHVSRYLAYESTYSVQRPLGIIDGELFLEWKRIGLFALDLNHSIPKRFERRIKNEADVVMYFNIPSLIPIT</sequence>
<proteinExistence type="predicted"/>
<comment type="caution">
    <text evidence="1">The sequence shown here is derived from an EMBL/GenBank/DDBJ whole genome shotgun (WGS) entry which is preliminary data.</text>
</comment>
<protein>
    <recommendedName>
        <fullName evidence="3">F-box associated domain-containing protein</fullName>
    </recommendedName>
</protein>
<evidence type="ECO:0008006" key="3">
    <source>
        <dbReference type="Google" id="ProtNLM"/>
    </source>
</evidence>
<organism evidence="1 2">
    <name type="scientific">Cinchona calisaya</name>
    <dbReference type="NCBI Taxonomy" id="153742"/>
    <lineage>
        <taxon>Eukaryota</taxon>
        <taxon>Viridiplantae</taxon>
        <taxon>Streptophyta</taxon>
        <taxon>Embryophyta</taxon>
        <taxon>Tracheophyta</taxon>
        <taxon>Spermatophyta</taxon>
        <taxon>Magnoliopsida</taxon>
        <taxon>eudicotyledons</taxon>
        <taxon>Gunneridae</taxon>
        <taxon>Pentapetalae</taxon>
        <taxon>asterids</taxon>
        <taxon>lamiids</taxon>
        <taxon>Gentianales</taxon>
        <taxon>Rubiaceae</taxon>
        <taxon>Cinchonoideae</taxon>
        <taxon>Cinchoneae</taxon>
        <taxon>Cinchona</taxon>
    </lineage>
</organism>
<dbReference type="AlphaFoldDB" id="A0ABD2Y553"/>